<reference evidence="3" key="1">
    <citation type="journal article" date="2016" name="Nat. Commun.">
        <title>The Gonium pectorale genome demonstrates co-option of cell cycle regulation during the evolution of multicellularity.</title>
        <authorList>
            <person name="Hanschen E.R."/>
            <person name="Marriage T.N."/>
            <person name="Ferris P.J."/>
            <person name="Hamaji T."/>
            <person name="Toyoda A."/>
            <person name="Fujiyama A."/>
            <person name="Neme R."/>
            <person name="Noguchi H."/>
            <person name="Minakuchi Y."/>
            <person name="Suzuki M."/>
            <person name="Kawai-Toyooka H."/>
            <person name="Smith D.R."/>
            <person name="Sparks H."/>
            <person name="Anderson J."/>
            <person name="Bakaric R."/>
            <person name="Luria V."/>
            <person name="Karger A."/>
            <person name="Kirschner M.W."/>
            <person name="Durand P.M."/>
            <person name="Michod R.E."/>
            <person name="Nozaki H."/>
            <person name="Olson B.J."/>
        </authorList>
    </citation>
    <scope>NUCLEOTIDE SEQUENCE [LARGE SCALE GENOMIC DNA]</scope>
    <source>
        <strain evidence="3">NIES-2863</strain>
    </source>
</reference>
<dbReference type="InterPro" id="IPR036189">
    <property type="entry name" value="DCP2_BoxA_sf"/>
</dbReference>
<proteinExistence type="predicted"/>
<dbReference type="InterPro" id="IPR007722">
    <property type="entry name" value="DCP2_BoxA"/>
</dbReference>
<keyword evidence="3" id="KW-1185">Reference proteome</keyword>
<protein>
    <recommendedName>
        <fullName evidence="1">mRNA decapping protein 2 Box A domain-containing protein</fullName>
    </recommendedName>
</protein>
<dbReference type="GO" id="GO:0003723">
    <property type="term" value="F:RNA binding"/>
    <property type="evidence" value="ECO:0007669"/>
    <property type="project" value="InterPro"/>
</dbReference>
<gene>
    <name evidence="2" type="ORF">GPECTOR_4g714</name>
</gene>
<dbReference type="OrthoDB" id="18996at2759"/>
<dbReference type="Gene3D" id="1.10.10.1050">
    <property type="entry name" value="Dcp2, box A domain"/>
    <property type="match status" value="1"/>
</dbReference>
<dbReference type="GO" id="GO:0030145">
    <property type="term" value="F:manganese ion binding"/>
    <property type="evidence" value="ECO:0007669"/>
    <property type="project" value="InterPro"/>
</dbReference>
<evidence type="ECO:0000313" key="3">
    <source>
        <dbReference type="Proteomes" id="UP000075714"/>
    </source>
</evidence>
<organism evidence="2 3">
    <name type="scientific">Gonium pectorale</name>
    <name type="common">Green alga</name>
    <dbReference type="NCBI Taxonomy" id="33097"/>
    <lineage>
        <taxon>Eukaryota</taxon>
        <taxon>Viridiplantae</taxon>
        <taxon>Chlorophyta</taxon>
        <taxon>core chlorophytes</taxon>
        <taxon>Chlorophyceae</taxon>
        <taxon>CS clade</taxon>
        <taxon>Chlamydomonadales</taxon>
        <taxon>Volvocaceae</taxon>
        <taxon>Gonium</taxon>
    </lineage>
</organism>
<dbReference type="AlphaFoldDB" id="A0A150GY90"/>
<comment type="caution">
    <text evidence="2">The sequence shown here is derived from an EMBL/GenBank/DDBJ whole genome shotgun (WGS) entry which is preliminary data.</text>
</comment>
<dbReference type="STRING" id="33097.A0A150GY90"/>
<dbReference type="SUPFAM" id="SSF140586">
    <property type="entry name" value="Dcp2 domain-like"/>
    <property type="match status" value="1"/>
</dbReference>
<dbReference type="Pfam" id="PF05026">
    <property type="entry name" value="DCP2"/>
    <property type="match status" value="1"/>
</dbReference>
<accession>A0A150GY90</accession>
<evidence type="ECO:0000313" key="2">
    <source>
        <dbReference type="EMBL" id="KXZ54648.1"/>
    </source>
</evidence>
<name>A0A150GY90_GONPE</name>
<evidence type="ECO:0000259" key="1">
    <source>
        <dbReference type="Pfam" id="PF05026"/>
    </source>
</evidence>
<feature type="domain" description="mRNA decapping protein 2 Box A" evidence="1">
    <location>
        <begin position="12"/>
        <end position="51"/>
    </location>
</feature>
<sequence length="63" mass="7214">MDASGAEPSAHLLEEIHAKFIATAPKDGLSKDKLFFLVEQAWWYYEVNKRRALRILPACPELQ</sequence>
<dbReference type="Proteomes" id="UP000075714">
    <property type="component" value="Unassembled WGS sequence"/>
</dbReference>
<dbReference type="GO" id="GO:0016787">
    <property type="term" value="F:hydrolase activity"/>
    <property type="evidence" value="ECO:0007669"/>
    <property type="project" value="InterPro"/>
</dbReference>
<dbReference type="EMBL" id="LSYV01000005">
    <property type="protein sequence ID" value="KXZ54648.1"/>
    <property type="molecule type" value="Genomic_DNA"/>
</dbReference>